<proteinExistence type="predicted"/>
<keyword evidence="2" id="KW-1185">Reference proteome</keyword>
<dbReference type="AlphaFoldDB" id="A0A812L2Z4"/>
<gene>
    <name evidence="1" type="ORF">SNEC2469_LOCUS3868</name>
</gene>
<evidence type="ECO:0000313" key="2">
    <source>
        <dbReference type="Proteomes" id="UP000601435"/>
    </source>
</evidence>
<dbReference type="OrthoDB" id="418448at2759"/>
<accession>A0A812L2Z4</accession>
<evidence type="ECO:0000313" key="1">
    <source>
        <dbReference type="EMBL" id="CAE7234952.1"/>
    </source>
</evidence>
<reference evidence="1" key="1">
    <citation type="submission" date="2021-02" db="EMBL/GenBank/DDBJ databases">
        <authorList>
            <person name="Dougan E. K."/>
            <person name="Rhodes N."/>
            <person name="Thang M."/>
            <person name="Chan C."/>
        </authorList>
    </citation>
    <scope>NUCLEOTIDE SEQUENCE</scope>
</reference>
<dbReference type="EMBL" id="CAJNJA010008299">
    <property type="protein sequence ID" value="CAE7234952.1"/>
    <property type="molecule type" value="Genomic_DNA"/>
</dbReference>
<protein>
    <submittedName>
        <fullName evidence="1">Uncharacterized protein</fullName>
    </submittedName>
</protein>
<dbReference type="Proteomes" id="UP000601435">
    <property type="component" value="Unassembled WGS sequence"/>
</dbReference>
<sequence>MKSSRREATGKCLIPAGHSRRALALLRRKRCLRPHNRHLQRCEMCQQLRRIGRWWRPPRKLLQAGAASCDKGIAGAAALNHQGSYLWYCRPCWDDWLVRYKQWFAAEDDEEWLANAESSEVSTSSSSFGGSKASRPHSLISTGEDLLHFDFIEVGTCNYHTFTQFVGGHPNGKPSAYRYLPYSDDLRQLRGLAVDMKSRHWREAEEELPHSISDLFHCSSCCHGFLKSQPFVCDRG</sequence>
<comment type="caution">
    <text evidence="1">The sequence shown here is derived from an EMBL/GenBank/DDBJ whole genome shotgun (WGS) entry which is preliminary data.</text>
</comment>
<organism evidence="1 2">
    <name type="scientific">Symbiodinium necroappetens</name>
    <dbReference type="NCBI Taxonomy" id="1628268"/>
    <lineage>
        <taxon>Eukaryota</taxon>
        <taxon>Sar</taxon>
        <taxon>Alveolata</taxon>
        <taxon>Dinophyceae</taxon>
        <taxon>Suessiales</taxon>
        <taxon>Symbiodiniaceae</taxon>
        <taxon>Symbiodinium</taxon>
    </lineage>
</organism>
<name>A0A812L2Z4_9DINO</name>